<organism evidence="2 3">
    <name type="scientific">Trichogramma brassicae</name>
    <dbReference type="NCBI Taxonomy" id="86971"/>
    <lineage>
        <taxon>Eukaryota</taxon>
        <taxon>Metazoa</taxon>
        <taxon>Ecdysozoa</taxon>
        <taxon>Arthropoda</taxon>
        <taxon>Hexapoda</taxon>
        <taxon>Insecta</taxon>
        <taxon>Pterygota</taxon>
        <taxon>Neoptera</taxon>
        <taxon>Endopterygota</taxon>
        <taxon>Hymenoptera</taxon>
        <taxon>Apocrita</taxon>
        <taxon>Proctotrupomorpha</taxon>
        <taxon>Chalcidoidea</taxon>
        <taxon>Trichogrammatidae</taxon>
        <taxon>Trichogramma</taxon>
    </lineage>
</organism>
<dbReference type="SUPFAM" id="SSF48403">
    <property type="entry name" value="Ankyrin repeat"/>
    <property type="match status" value="1"/>
</dbReference>
<dbReference type="PROSITE" id="PS50297">
    <property type="entry name" value="ANK_REP_REGION"/>
    <property type="match status" value="3"/>
</dbReference>
<dbReference type="Proteomes" id="UP000479190">
    <property type="component" value="Unassembled WGS sequence"/>
</dbReference>
<dbReference type="OrthoDB" id="5406014at2759"/>
<dbReference type="Pfam" id="PF00023">
    <property type="entry name" value="Ank"/>
    <property type="match status" value="1"/>
</dbReference>
<gene>
    <name evidence="2" type="ORF">TBRA_LOCUS2595</name>
</gene>
<dbReference type="Gene3D" id="1.25.40.20">
    <property type="entry name" value="Ankyrin repeat-containing domain"/>
    <property type="match status" value="2"/>
</dbReference>
<proteinExistence type="predicted"/>
<evidence type="ECO:0000313" key="2">
    <source>
        <dbReference type="EMBL" id="CAB0030597.1"/>
    </source>
</evidence>
<evidence type="ECO:0000313" key="3">
    <source>
        <dbReference type="Proteomes" id="UP000479190"/>
    </source>
</evidence>
<dbReference type="PROSITE" id="PS50088">
    <property type="entry name" value="ANK_REPEAT"/>
    <property type="match status" value="4"/>
</dbReference>
<name>A0A6H5HXT5_9HYME</name>
<accession>A0A6H5HXT5</accession>
<dbReference type="SMART" id="SM00248">
    <property type="entry name" value="ANK"/>
    <property type="match status" value="6"/>
</dbReference>
<dbReference type="PANTHER" id="PTHR24118">
    <property type="entry name" value="POTE ANKYRIN DOMAIN"/>
    <property type="match status" value="1"/>
</dbReference>
<reference evidence="2 3" key="1">
    <citation type="submission" date="2020-02" db="EMBL/GenBank/DDBJ databases">
        <authorList>
            <person name="Ferguson B K."/>
        </authorList>
    </citation>
    <scope>NUCLEOTIDE SEQUENCE [LARGE SCALE GENOMIC DNA]</scope>
</reference>
<dbReference type="InterPro" id="IPR036770">
    <property type="entry name" value="Ankyrin_rpt-contain_sf"/>
</dbReference>
<feature type="repeat" description="ANK" evidence="1">
    <location>
        <begin position="420"/>
        <end position="447"/>
    </location>
</feature>
<evidence type="ECO:0000256" key="1">
    <source>
        <dbReference type="PROSITE-ProRule" id="PRU00023"/>
    </source>
</evidence>
<keyword evidence="3" id="KW-1185">Reference proteome</keyword>
<keyword evidence="1" id="KW-0040">ANK repeat</keyword>
<dbReference type="InterPro" id="IPR002110">
    <property type="entry name" value="Ankyrin_rpt"/>
</dbReference>
<dbReference type="EMBL" id="CADCXV010000502">
    <property type="protein sequence ID" value="CAB0030597.1"/>
    <property type="molecule type" value="Genomic_DNA"/>
</dbReference>
<dbReference type="AlphaFoldDB" id="A0A6H5HXT5"/>
<feature type="repeat" description="ANK" evidence="1">
    <location>
        <begin position="177"/>
        <end position="209"/>
    </location>
</feature>
<feature type="repeat" description="ANK" evidence="1">
    <location>
        <begin position="348"/>
        <end position="380"/>
    </location>
</feature>
<sequence>MSRANSVKKLKKLQEKVDSEMKQKLLEFLRQPLTIFREWTGPLPNLRDMLRSEEVDRLITQAVKQGIAMNNENYPGERFIEFVIRTGYRDEPEVDKDGKPLLSRTTALHSTTNIYNSTYGNKMLVRKLFRIYDRFDVNYANKSGVTHFHVACEADSNEVIEKFLEHGQDPNLIVKRTGESPLHFAMRGGGTKAMKLLLKAGADPSLADAEGMTPLYTICFGTCNDRYDDRNEKIMKLFFRITAEMNLPVQVDARNHEDQRRNRSVRAGRRPGQVGLDTVALGSVERQQEIHRTDALRRGANPNLASKDGSTPLHVISQVNRDTCWLKMLFELGGQEHESVRVDVRDNKGRTPLHLALLNDNGTVAASLLRRGADPNLANDAGETCLHVISKGHHDNLKLVNMLLNNRKFQPWQIDARDEKGRTPLQLAVARFLPNVVDALLDRGADLFDFVFPTESYVFDDIVNSKNWHLKLRLVSGALPVVECLEKRGYELDRKSALTIMQIFDNFGLLEKSALREKRLLDDKKFEKTMKKINMKTNLTLYELTRLGPEEAAKQFTYTNCLNYMRHKKWMYFDERYPEACLARVSEQLLRGFYRTWALEPFLELIHYRLPIECCEMILERLHNEDLYNICLAAKKCGKDENKTKMFHIKNAQVARYASVVAKITGAGVTTTTFYTSFKTMQQSRSKVKRFRAFTERNHVVSVETVHCLYEDNEKIPAYYYVLLYTACDDALLYDSAAALPFNYTRSGAMCVCVSIYHCAPLPPHIKYTEHNSIGELAFLHRSVQSTFLPRKTILIIYKKKQEEEKFPETIIECSIFAQKHQQQHAMLASSSSTTNNTPFTDNNSRFILTFWLSASLRIMEETPRTVERRLAHGSGTPCRCLERGAIRLCSASRGGCRVRESRLAV</sequence>
<feature type="repeat" description="ANK" evidence="1">
    <location>
        <begin position="143"/>
        <end position="175"/>
    </location>
</feature>
<dbReference type="PANTHER" id="PTHR24118:SF99">
    <property type="entry name" value="POTE ANKYRIN DOMAIN FAMILY MEMBER 3C-RELATED"/>
    <property type="match status" value="1"/>
</dbReference>
<protein>
    <submittedName>
        <fullName evidence="2">Uncharacterized protein</fullName>
    </submittedName>
</protein>
<dbReference type="Pfam" id="PF12796">
    <property type="entry name" value="Ank_2"/>
    <property type="match status" value="2"/>
</dbReference>